<evidence type="ECO:0000256" key="1">
    <source>
        <dbReference type="SAM" id="Phobius"/>
    </source>
</evidence>
<organism evidence="2 3">
    <name type="scientific">Corynebacterium glucuronolyticum</name>
    <dbReference type="NCBI Taxonomy" id="39791"/>
    <lineage>
        <taxon>Bacteria</taxon>
        <taxon>Bacillati</taxon>
        <taxon>Actinomycetota</taxon>
        <taxon>Actinomycetes</taxon>
        <taxon>Mycobacteriales</taxon>
        <taxon>Corynebacteriaceae</taxon>
        <taxon>Corynebacterium</taxon>
    </lineage>
</organism>
<feature type="transmembrane region" description="Helical" evidence="1">
    <location>
        <begin position="30"/>
        <end position="48"/>
    </location>
</feature>
<evidence type="ECO:0000313" key="2">
    <source>
        <dbReference type="EMBL" id="QQB46928.1"/>
    </source>
</evidence>
<dbReference type="GeneID" id="92761292"/>
<gene>
    <name evidence="2" type="ORF">I6I10_03125</name>
</gene>
<feature type="transmembrane region" description="Helical" evidence="1">
    <location>
        <begin position="234"/>
        <end position="258"/>
    </location>
</feature>
<evidence type="ECO:0008006" key="4">
    <source>
        <dbReference type="Google" id="ProtNLM"/>
    </source>
</evidence>
<dbReference type="AlphaFoldDB" id="A0A7T4EGJ4"/>
<feature type="transmembrane region" description="Helical" evidence="1">
    <location>
        <begin position="60"/>
        <end position="77"/>
    </location>
</feature>
<reference evidence="2 3" key="1">
    <citation type="submission" date="2020-12" db="EMBL/GenBank/DDBJ databases">
        <title>FDA dAtabase for Regulatory Grade micrObial Sequences (FDA-ARGOS): Supporting development and validation of Infectious Disease Dx tests.</title>
        <authorList>
            <person name="Sproer C."/>
            <person name="Gronow S."/>
            <person name="Severitt S."/>
            <person name="Schroder I."/>
            <person name="Tallon L."/>
            <person name="Sadzewicz L."/>
            <person name="Zhao X."/>
            <person name="Boylan J."/>
            <person name="Ott S."/>
            <person name="Bowen H."/>
            <person name="Vavikolanu K."/>
            <person name="Mehta A."/>
            <person name="Aluvathingal J."/>
            <person name="Nadendla S."/>
            <person name="Lowell S."/>
            <person name="Myers T."/>
            <person name="Yan Y."/>
            <person name="Sichtig H."/>
        </authorList>
    </citation>
    <scope>NUCLEOTIDE SEQUENCE [LARGE SCALE GENOMIC DNA]</scope>
    <source>
        <strain evidence="2 3">FDAARGOS_1053</strain>
    </source>
</reference>
<proteinExistence type="predicted"/>
<dbReference type="EMBL" id="CP066007">
    <property type="protein sequence ID" value="QQB46928.1"/>
    <property type="molecule type" value="Genomic_DNA"/>
</dbReference>
<keyword evidence="1" id="KW-1133">Transmembrane helix</keyword>
<feature type="transmembrane region" description="Helical" evidence="1">
    <location>
        <begin position="187"/>
        <end position="214"/>
    </location>
</feature>
<sequence>MRTKALVPVMAWFVAVIVLAVTAQPRWFVIHAFTLGAVTTSIVYWSQYWTDKFMRQRSDAFRRCVALNAFILLMFVGQAVEMVALLGVGAAGAVGVLVYHGWRLARQYRRGRRFSSSVVGYVIAAACFVVGAGAGVLLEWWPSDMVRGAHVAFTVLGFVGITALSTLALMLPMVWRTQMKSSRIEVAIALLTVGVVIVPLSAVGLVVYVAGWLWAAAGWVREITTVLRDPRDRVGYAALTMAMSIVWLIGGLVTYAFSGVVPTEALVIGFIGQLLIGSMSFLLPSRMGGGPGAVRAGMYAHNRGAYYRVVLTNLGLLVGFPVLAVASLAMFLPAQFVSRREQQAVIAGEAEKPDSARYNPWWQVAGGVLTVVAVWALTL</sequence>
<dbReference type="Proteomes" id="UP000596145">
    <property type="component" value="Chromosome"/>
</dbReference>
<accession>A0A7T4EGJ4</accession>
<dbReference type="OrthoDB" id="345021at2"/>
<feature type="transmembrane region" description="Helical" evidence="1">
    <location>
        <begin position="305"/>
        <end position="332"/>
    </location>
</feature>
<evidence type="ECO:0000313" key="3">
    <source>
        <dbReference type="Proteomes" id="UP000596145"/>
    </source>
</evidence>
<name>A0A7T4EGJ4_9CORY</name>
<keyword evidence="1" id="KW-0472">Membrane</keyword>
<feature type="transmembrane region" description="Helical" evidence="1">
    <location>
        <begin position="150"/>
        <end position="175"/>
    </location>
</feature>
<feature type="transmembrane region" description="Helical" evidence="1">
    <location>
        <begin position="83"/>
        <end position="102"/>
    </location>
</feature>
<feature type="transmembrane region" description="Helical" evidence="1">
    <location>
        <begin position="114"/>
        <end position="138"/>
    </location>
</feature>
<dbReference type="RefSeq" id="WP_084036406.1">
    <property type="nucleotide sequence ID" value="NZ_CP066007.1"/>
</dbReference>
<feature type="transmembrane region" description="Helical" evidence="1">
    <location>
        <begin position="265"/>
        <end position="285"/>
    </location>
</feature>
<keyword evidence="1" id="KW-0812">Transmembrane</keyword>
<protein>
    <recommendedName>
        <fullName evidence="4">Nitrite reductase (NO-forming)</fullName>
    </recommendedName>
</protein>